<accession>K9EEZ2</accession>
<dbReference type="HOGENOM" id="CLU_019825_0_1_10"/>
<organism evidence="1 2">
    <name type="scientific">Bacteroides oleiciplenus YIT 12058</name>
    <dbReference type="NCBI Taxonomy" id="742727"/>
    <lineage>
        <taxon>Bacteria</taxon>
        <taxon>Pseudomonadati</taxon>
        <taxon>Bacteroidota</taxon>
        <taxon>Bacteroidia</taxon>
        <taxon>Bacteroidales</taxon>
        <taxon>Bacteroidaceae</taxon>
        <taxon>Bacteroides</taxon>
    </lineage>
</organism>
<gene>
    <name evidence="1" type="ORF">HMPREF9447_05189</name>
</gene>
<protein>
    <recommendedName>
        <fullName evidence="3">Outer membrane protein beta-barrel domain-containing protein</fullName>
    </recommendedName>
</protein>
<dbReference type="STRING" id="742727.HMPREF9447_05189"/>
<dbReference type="eggNOG" id="COG4771">
    <property type="taxonomic scope" value="Bacteria"/>
</dbReference>
<comment type="caution">
    <text evidence="1">The sequence shown here is derived from an EMBL/GenBank/DDBJ whole genome shotgun (WGS) entry which is preliminary data.</text>
</comment>
<proteinExistence type="predicted"/>
<dbReference type="EMBL" id="ADLF01000024">
    <property type="protein sequence ID" value="EKU87730.1"/>
    <property type="molecule type" value="Genomic_DNA"/>
</dbReference>
<dbReference type="SUPFAM" id="SSF56935">
    <property type="entry name" value="Porins"/>
    <property type="match status" value="1"/>
</dbReference>
<evidence type="ECO:0000313" key="1">
    <source>
        <dbReference type="EMBL" id="EKU87730.1"/>
    </source>
</evidence>
<dbReference type="AlphaFoldDB" id="K9EEZ2"/>
<dbReference type="Proteomes" id="UP000009872">
    <property type="component" value="Unassembled WGS sequence"/>
</dbReference>
<evidence type="ECO:0000313" key="2">
    <source>
        <dbReference type="Proteomes" id="UP000009872"/>
    </source>
</evidence>
<dbReference type="PATRIC" id="fig|742727.4.peg.5306"/>
<sequence length="692" mass="79351">MTILLCMACPSHAQFIAKDSTGVMAISLDEVTIKARSVIEKGDRKVILPTQNQLKMSSSGIDLLSRLQLPRITVDIMSGEITTSGNGEVQLRINGVQVTYTEVSALNPEDILRIEYHDTPGVRYGNASAVIDYITKTRKTGGSIRGGAFHNLSSDRTSIDDMLSGRYNYGKSEISANIRYIQRKGDWTREYDERFIFPDKELHRQETGEPTLFNKKLLTSSLNYSLQEKGKYLFNAQFRYTLQDNPAGYEDRKSKLYTSDSDIPLSIYDHTKEQNHLPALDLYYQQDIKNNQRLIFNIVGTYIKSSSTRVYQEKQEDLTETELYSNITGKKYSLITEGIYEKKIAQGVLTGGLRHIQSYTNNQYLGNNAMDVIMKQAESYAYAEYKGKIQNWGYMANMAFNRFYYSQKDNRSERYGLQPSFLISYNPIDNLHFRYHINLKNNAPSIAYLNDVEQNIDNLQIRRGNPTLKAFRSTIQDFNAAFNTGICSIDALVSYTYEKNPIMESVLYEGGMFVHTYENQKSFQHLAAEVTFKIKPWKEYISLSVTPGISRYISTGNHYLHTYTLKELRINLDASYKNWLLSFMTITPPNRYAYGEQLMKGELMHTLMIGYKQPAWSVMAGIHNPFMKTYRSENENWSALNPVKSDIHSTNMSNTFVVKVNFNLNFGRQYKSANKTIQNMDTDSGILQGTKD</sequence>
<keyword evidence="2" id="KW-1185">Reference proteome</keyword>
<name>K9EEZ2_9BACE</name>
<reference evidence="1 2" key="1">
    <citation type="submission" date="2012-09" db="EMBL/GenBank/DDBJ databases">
        <title>The Genome Sequence of Bacteroides oleiciplenus YIT 12058.</title>
        <authorList>
            <consortium name="The Broad Institute Genome Sequencing Platform"/>
            <person name="Earl A."/>
            <person name="Ward D."/>
            <person name="Feldgarden M."/>
            <person name="Gevers D."/>
            <person name="Morotomi M."/>
            <person name="Walker B."/>
            <person name="Young S.K."/>
            <person name="Zeng Q."/>
            <person name="Gargeya S."/>
            <person name="Fitzgerald M."/>
            <person name="Haas B."/>
            <person name="Abouelleil A."/>
            <person name="Alvarado L."/>
            <person name="Arachchi H.M."/>
            <person name="Berlin A.M."/>
            <person name="Chapman S.B."/>
            <person name="Goldberg J."/>
            <person name="Griggs A."/>
            <person name="Gujja S."/>
            <person name="Hansen M."/>
            <person name="Howarth C."/>
            <person name="Imamovic A."/>
            <person name="Larimer J."/>
            <person name="McCowen C."/>
            <person name="Montmayeur A."/>
            <person name="Murphy C."/>
            <person name="Neiman D."/>
            <person name="Pearson M."/>
            <person name="Priest M."/>
            <person name="Roberts A."/>
            <person name="Saif S."/>
            <person name="Shea T."/>
            <person name="Sisk P."/>
            <person name="Sykes S."/>
            <person name="Wortman J."/>
            <person name="Nusbaum C."/>
            <person name="Birren B."/>
        </authorList>
    </citation>
    <scope>NUCLEOTIDE SEQUENCE [LARGE SCALE GENOMIC DNA]</scope>
    <source>
        <strain evidence="1 2">YIT 12058</strain>
    </source>
</reference>
<evidence type="ECO:0008006" key="3">
    <source>
        <dbReference type="Google" id="ProtNLM"/>
    </source>
</evidence>